<gene>
    <name evidence="2" type="ORF">NYM_LOCUS2221</name>
</gene>
<evidence type="ECO:0000313" key="2">
    <source>
        <dbReference type="EMBL" id="VVV42585.1"/>
    </source>
</evidence>
<reference evidence="2" key="1">
    <citation type="submission" date="2019-09" db="EMBL/GenBank/DDBJ databases">
        <authorList>
            <person name="Zhang L."/>
        </authorList>
    </citation>
    <scope>NUCLEOTIDE SEQUENCE</scope>
</reference>
<accession>A0A5K0VNG5</accession>
<dbReference type="AlphaFoldDB" id="A0A5K0VNG5"/>
<evidence type="ECO:0000256" key="1">
    <source>
        <dbReference type="SAM" id="MobiDB-lite"/>
    </source>
</evidence>
<feature type="region of interest" description="Disordered" evidence="1">
    <location>
        <begin position="63"/>
        <end position="85"/>
    </location>
</feature>
<dbReference type="Gramene" id="NC1G0134040.1">
    <property type="protein sequence ID" value="NC1G0134040.1:cds"/>
    <property type="gene ID" value="NC1G0134040"/>
</dbReference>
<protein>
    <submittedName>
        <fullName evidence="2">Uncharacterized protein</fullName>
    </submittedName>
</protein>
<dbReference type="EMBL" id="LR721774">
    <property type="protein sequence ID" value="VVV42585.1"/>
    <property type="molecule type" value="Genomic_DNA"/>
</dbReference>
<sequence>MSFSNTNAFILCSASSGQPMRGTPNQTLSSVEFHPQCDTNPPIAGCDRMASCGTHPAHTSPLSWVLSTNPAGSTSSRSASQGMNL</sequence>
<name>A0A5K0VNG5_9MAGN</name>
<proteinExistence type="predicted"/>
<organism evidence="2">
    <name type="scientific">Nymphaea colorata</name>
    <name type="common">pocket water lily</name>
    <dbReference type="NCBI Taxonomy" id="210225"/>
    <lineage>
        <taxon>Eukaryota</taxon>
        <taxon>Viridiplantae</taxon>
        <taxon>Streptophyta</taxon>
        <taxon>Embryophyta</taxon>
        <taxon>Tracheophyta</taxon>
        <taxon>Spermatophyta</taxon>
        <taxon>Magnoliopsida</taxon>
        <taxon>Nymphaeales</taxon>
        <taxon>Nymphaeaceae</taxon>
        <taxon>Nymphaea</taxon>
    </lineage>
</organism>